<accession>A0A2H3THE6</accession>
<dbReference type="VEuPathDB" id="FungiDB:FOXG_20009"/>
<protein>
    <submittedName>
        <fullName evidence="2">Uncharacterized protein</fullName>
    </submittedName>
</protein>
<dbReference type="Proteomes" id="UP000219369">
    <property type="component" value="Unassembled WGS sequence"/>
</dbReference>
<dbReference type="OrthoDB" id="4991178at2759"/>
<dbReference type="VEuPathDB" id="FungiDB:FOIG_04992"/>
<keyword evidence="1" id="KW-0472">Membrane</keyword>
<dbReference type="EMBL" id="FMJY01000007">
    <property type="protein sequence ID" value="SCO88093.1"/>
    <property type="molecule type" value="Genomic_DNA"/>
</dbReference>
<evidence type="ECO:0000313" key="3">
    <source>
        <dbReference type="Proteomes" id="UP000219369"/>
    </source>
</evidence>
<dbReference type="AlphaFoldDB" id="A0A2H3THE6"/>
<gene>
    <name evidence="2" type="ORF">FRV6_12220</name>
</gene>
<sequence length="100" mass="11133">MSPLPSNLTLRNTPPGYRLQAQSVAESDYYPSDEYGRADDTARLDWWSNPADATERIAVFAIVTGILCAIIIVLFLRIRKLRMGPIIQCVIGLTFSSTQT</sequence>
<organism evidence="2 3">
    <name type="scientific">Fusarium oxysporum</name>
    <name type="common">Fusarium vascular wilt</name>
    <dbReference type="NCBI Taxonomy" id="5507"/>
    <lineage>
        <taxon>Eukaryota</taxon>
        <taxon>Fungi</taxon>
        <taxon>Dikarya</taxon>
        <taxon>Ascomycota</taxon>
        <taxon>Pezizomycotina</taxon>
        <taxon>Sordariomycetes</taxon>
        <taxon>Hypocreomycetidae</taxon>
        <taxon>Hypocreales</taxon>
        <taxon>Nectriaceae</taxon>
        <taxon>Fusarium</taxon>
        <taxon>Fusarium oxysporum species complex</taxon>
    </lineage>
</organism>
<dbReference type="VEuPathDB" id="FungiDB:FOZG_12491"/>
<keyword evidence="1" id="KW-0812">Transmembrane</keyword>
<feature type="transmembrane region" description="Helical" evidence="1">
    <location>
        <begin position="57"/>
        <end position="76"/>
    </location>
</feature>
<proteinExistence type="predicted"/>
<name>A0A2H3THE6_FUSOX</name>
<evidence type="ECO:0000256" key="1">
    <source>
        <dbReference type="SAM" id="Phobius"/>
    </source>
</evidence>
<evidence type="ECO:0000313" key="2">
    <source>
        <dbReference type="EMBL" id="SCO88093.1"/>
    </source>
</evidence>
<keyword evidence="1" id="KW-1133">Transmembrane helix</keyword>
<reference evidence="3" key="1">
    <citation type="submission" date="2016-09" db="EMBL/GenBank/DDBJ databases">
        <authorList>
            <person name="Guldener U."/>
        </authorList>
    </citation>
    <scope>NUCLEOTIDE SEQUENCE [LARGE SCALE GENOMIC DNA]</scope>
    <source>
        <strain evidence="3">V64-1</strain>
    </source>
</reference>
<dbReference type="VEuPathDB" id="FungiDB:FOMG_08028"/>